<dbReference type="Proteomes" id="UP000283895">
    <property type="component" value="Unassembled WGS sequence"/>
</dbReference>
<evidence type="ECO:0000256" key="1">
    <source>
        <dbReference type="ARBA" id="ARBA00001913"/>
    </source>
</evidence>
<evidence type="ECO:0000256" key="8">
    <source>
        <dbReference type="PIRSR" id="PIRSR601382-3"/>
    </source>
</evidence>
<dbReference type="GO" id="GO:0005783">
    <property type="term" value="C:endoplasmic reticulum"/>
    <property type="evidence" value="ECO:0007669"/>
    <property type="project" value="TreeGrafter"/>
</dbReference>
<dbReference type="InterPro" id="IPR036026">
    <property type="entry name" value="Seven-hairpin_glycosidases"/>
</dbReference>
<keyword evidence="7" id="KW-0106">Calcium</keyword>
<dbReference type="UniPathway" id="UPA00378"/>
<dbReference type="PANTHER" id="PTHR11742">
    <property type="entry name" value="MANNOSYL-OLIGOSACCHARIDE ALPHA-1,2-MANNOSIDASE-RELATED"/>
    <property type="match status" value="1"/>
</dbReference>
<evidence type="ECO:0000313" key="10">
    <source>
        <dbReference type="EMBL" id="ROW07339.1"/>
    </source>
</evidence>
<keyword evidence="4 9" id="KW-0378">Hydrolase</keyword>
<evidence type="ECO:0000256" key="7">
    <source>
        <dbReference type="PIRSR" id="PIRSR601382-2"/>
    </source>
</evidence>
<keyword evidence="11" id="KW-1185">Reference proteome</keyword>
<dbReference type="InterPro" id="IPR050749">
    <property type="entry name" value="Glycosyl_Hydrolase_47"/>
</dbReference>
<keyword evidence="7" id="KW-0479">Metal-binding</keyword>
<reference evidence="10 11" key="1">
    <citation type="submission" date="2015-09" db="EMBL/GenBank/DDBJ databases">
        <title>Host preference determinants of Valsa canker pathogens revealed by comparative genomics.</title>
        <authorList>
            <person name="Yin Z."/>
            <person name="Huang L."/>
        </authorList>
    </citation>
    <scope>NUCLEOTIDE SEQUENCE [LARGE SCALE GENOMIC DNA]</scope>
    <source>
        <strain evidence="10 11">03-1</strain>
    </source>
</reference>
<dbReference type="EC" id="3.2.1.-" evidence="9"/>
<dbReference type="GO" id="GO:0036503">
    <property type="term" value="P:ERAD pathway"/>
    <property type="evidence" value="ECO:0007669"/>
    <property type="project" value="UniProtKB-ARBA"/>
</dbReference>
<name>A0A423WV30_9PEZI</name>
<comment type="pathway">
    <text evidence="2">Protein modification; protein glycosylation.</text>
</comment>
<evidence type="ECO:0000256" key="9">
    <source>
        <dbReference type="RuleBase" id="RU361193"/>
    </source>
</evidence>
<dbReference type="Gene3D" id="1.50.10.10">
    <property type="match status" value="1"/>
</dbReference>
<gene>
    <name evidence="10" type="ORF">VMCG_03938</name>
</gene>
<feature type="disulfide bond" evidence="8">
    <location>
        <begin position="414"/>
        <end position="443"/>
    </location>
</feature>
<dbReference type="InterPro" id="IPR012341">
    <property type="entry name" value="6hp_glycosidase-like_sf"/>
</dbReference>
<comment type="caution">
    <text evidence="10">The sequence shown here is derived from an EMBL/GenBank/DDBJ whole genome shotgun (WGS) entry which is preliminary data.</text>
</comment>
<dbReference type="STRING" id="356882.A0A423WV30"/>
<keyword evidence="9" id="KW-0326">Glycosidase</keyword>
<comment type="similarity">
    <text evidence="3 9">Belongs to the glycosyl hydrolase 47 family.</text>
</comment>
<comment type="cofactor">
    <cofactor evidence="1 7">
        <name>Ca(2+)</name>
        <dbReference type="ChEBI" id="CHEBI:29108"/>
    </cofactor>
</comment>
<evidence type="ECO:0000256" key="3">
    <source>
        <dbReference type="ARBA" id="ARBA00007658"/>
    </source>
</evidence>
<dbReference type="InterPro" id="IPR001382">
    <property type="entry name" value="Glyco_hydro_47"/>
</dbReference>
<protein>
    <recommendedName>
        <fullName evidence="9">alpha-1,2-Mannosidase</fullName>
        <ecNumber evidence="9">3.2.1.-</ecNumber>
    </recommendedName>
</protein>
<feature type="active site" evidence="6">
    <location>
        <position position="508"/>
    </location>
</feature>
<dbReference type="OrthoDB" id="8118055at2759"/>
<dbReference type="AlphaFoldDB" id="A0A423WV30"/>
<organism evidence="10 11">
    <name type="scientific">Cytospora schulzeri</name>
    <dbReference type="NCBI Taxonomy" id="448051"/>
    <lineage>
        <taxon>Eukaryota</taxon>
        <taxon>Fungi</taxon>
        <taxon>Dikarya</taxon>
        <taxon>Ascomycota</taxon>
        <taxon>Pezizomycotina</taxon>
        <taxon>Sordariomycetes</taxon>
        <taxon>Sordariomycetidae</taxon>
        <taxon>Diaporthales</taxon>
        <taxon>Cytosporaceae</taxon>
        <taxon>Cytospora</taxon>
    </lineage>
</organism>
<dbReference type="PRINTS" id="PR00747">
    <property type="entry name" value="GLYHDRLASE47"/>
</dbReference>
<feature type="active site" evidence="6">
    <location>
        <position position="342"/>
    </location>
</feature>
<dbReference type="SUPFAM" id="SSF48225">
    <property type="entry name" value="Seven-hairpin glycosidases"/>
    <property type="match status" value="1"/>
</dbReference>
<feature type="active site" description="Proton donor" evidence="6">
    <location>
        <position position="457"/>
    </location>
</feature>
<dbReference type="Pfam" id="PF01532">
    <property type="entry name" value="Glyco_hydro_47"/>
    <property type="match status" value="1"/>
</dbReference>
<dbReference type="PANTHER" id="PTHR11742:SF29">
    <property type="entry name" value="ALPHA-1,2-MANNOSIDASE"/>
    <property type="match status" value="1"/>
</dbReference>
<evidence type="ECO:0000256" key="6">
    <source>
        <dbReference type="PIRSR" id="PIRSR601382-1"/>
    </source>
</evidence>
<evidence type="ECO:0000256" key="4">
    <source>
        <dbReference type="ARBA" id="ARBA00022801"/>
    </source>
</evidence>
<evidence type="ECO:0000313" key="11">
    <source>
        <dbReference type="Proteomes" id="UP000283895"/>
    </source>
</evidence>
<sequence length="614" mass="69735">MYPPSPGKTKKRPFLPRSAAGRTRLSRRNILLTFLGVTLVYFLYNSHQPEPESVRLARYMNADGRAHRVWDVKSSFDWGRIKPKYPPEQPPVPLPTGRVGLLPRVQHAFGAEPPAAAAVREARRDEVRKLFQKNWRSYRRFAWMQDALLPISGGGRDQFSGWAATLVDSLDVLWIMGLRDEFDEAVDAVAGIDFGKSTSNRVNMFETNIRYLGGLLAAYDLSERSVLLTKAVELGEMLYAGFNTENRMPVDFFDVQRSKSGKGLEVEGNVVSASPGSLLLEFTRLTQLTGDPKYYSAITKITELFLAGQNKTMLPGMWPILVSMKSEDVVTGNDFSLGSYADSLYEYTVKMYAMLGGREPAYKTMSKSWMETANEYLFFRPMLPHGEDILLAGNVKVLEGQKPKLDPESEHLSCFIGGIYALGGRLFNRKEYINTGAKLANGCAFAYRAMPTGMMPERYNTAACESRDECPWKGDRWVEERQKRPEWKEHLPLGFTTAKDPRYILRPEAIESIFVLYRVTGRQEFQETAWEMFKAVGNGTETEFANAAVMDVTRANFPLEKEDYMELPVKLILLQSFWLAETLKYYYLALSPPDLISLDEFVLNTEAHPFRRPK</sequence>
<evidence type="ECO:0000256" key="5">
    <source>
        <dbReference type="ARBA" id="ARBA00023157"/>
    </source>
</evidence>
<feature type="binding site" evidence="7">
    <location>
        <position position="605"/>
    </location>
    <ligand>
        <name>Ca(2+)</name>
        <dbReference type="ChEBI" id="CHEBI:29108"/>
    </ligand>
</feature>
<keyword evidence="5 8" id="KW-1015">Disulfide bond</keyword>
<evidence type="ECO:0000256" key="2">
    <source>
        <dbReference type="ARBA" id="ARBA00004922"/>
    </source>
</evidence>
<dbReference type="GO" id="GO:0004571">
    <property type="term" value="F:mannosyl-oligosaccharide 1,2-alpha-mannosidase activity"/>
    <property type="evidence" value="ECO:0007669"/>
    <property type="project" value="InterPro"/>
</dbReference>
<accession>A0A423WV30</accession>
<dbReference type="GO" id="GO:0005509">
    <property type="term" value="F:calcium ion binding"/>
    <property type="evidence" value="ECO:0007669"/>
    <property type="project" value="InterPro"/>
</dbReference>
<dbReference type="FunFam" id="1.50.10.10:FF:000037">
    <property type="entry name" value="alpha-1,2-Mannosidase"/>
    <property type="match status" value="1"/>
</dbReference>
<dbReference type="GO" id="GO:0005975">
    <property type="term" value="P:carbohydrate metabolic process"/>
    <property type="evidence" value="ECO:0007669"/>
    <property type="project" value="InterPro"/>
</dbReference>
<proteinExistence type="inferred from homology"/>
<dbReference type="GO" id="GO:0016020">
    <property type="term" value="C:membrane"/>
    <property type="evidence" value="ECO:0007669"/>
    <property type="project" value="InterPro"/>
</dbReference>
<feature type="active site" description="Proton donor" evidence="6">
    <location>
        <position position="206"/>
    </location>
</feature>
<dbReference type="EMBL" id="LKEA01000008">
    <property type="protein sequence ID" value="ROW07339.1"/>
    <property type="molecule type" value="Genomic_DNA"/>
</dbReference>